<evidence type="ECO:0000313" key="3">
    <source>
        <dbReference type="EMBL" id="KAA8568396.1"/>
    </source>
</evidence>
<feature type="transmembrane region" description="Helical" evidence="2">
    <location>
        <begin position="203"/>
        <end position="225"/>
    </location>
</feature>
<dbReference type="EMBL" id="VICG01000009">
    <property type="protein sequence ID" value="KAA8568396.1"/>
    <property type="molecule type" value="Genomic_DNA"/>
</dbReference>
<protein>
    <submittedName>
        <fullName evidence="3">Uncharacterized protein</fullName>
    </submittedName>
</protein>
<keyword evidence="2" id="KW-0812">Transmembrane</keyword>
<dbReference type="AlphaFoldDB" id="A0A5M9JKY9"/>
<evidence type="ECO:0000256" key="2">
    <source>
        <dbReference type="SAM" id="Phobius"/>
    </source>
</evidence>
<evidence type="ECO:0000313" key="4">
    <source>
        <dbReference type="Proteomes" id="UP000322873"/>
    </source>
</evidence>
<dbReference type="VEuPathDB" id="FungiDB:MFRU_051g00120"/>
<comment type="caution">
    <text evidence="3">The sequence shown here is derived from an EMBL/GenBank/DDBJ whole genome shotgun (WGS) entry which is preliminary data.</text>
</comment>
<keyword evidence="4" id="KW-1185">Reference proteome</keyword>
<gene>
    <name evidence="3" type="ORF">EYC84_007430</name>
</gene>
<organism evidence="3 4">
    <name type="scientific">Monilinia fructicola</name>
    <name type="common">Brown rot fungus</name>
    <name type="synonym">Ciboria fructicola</name>
    <dbReference type="NCBI Taxonomy" id="38448"/>
    <lineage>
        <taxon>Eukaryota</taxon>
        <taxon>Fungi</taxon>
        <taxon>Dikarya</taxon>
        <taxon>Ascomycota</taxon>
        <taxon>Pezizomycotina</taxon>
        <taxon>Leotiomycetes</taxon>
        <taxon>Helotiales</taxon>
        <taxon>Sclerotiniaceae</taxon>
        <taxon>Monilinia</taxon>
    </lineage>
</organism>
<feature type="transmembrane region" description="Helical" evidence="2">
    <location>
        <begin position="169"/>
        <end position="191"/>
    </location>
</feature>
<dbReference type="Proteomes" id="UP000322873">
    <property type="component" value="Unassembled WGS sequence"/>
</dbReference>
<sequence length="383" mass="42078">MLRSTNGIFRENTTLGQLTGVIISPDLRCLIFSVPNCKLWVPISFGAFCSRGMMSAFSRGCIKLHSATLNSSRNFLLTSPKSCPTPRFFTSTSLCRSTARKPMAMTTPKPKSKPQPKPNPKVATQSQSPALVAADSAPRPPKILNYHTYADILAAKPHTTILYQAPSHVGYITTSYLAGFFLMGFAGLTFWNNYIHIPTDIAAWVPVAFGGISFLLACCGGYVFLAPAGLIKSITAVPAKLCAHPPKVAAPLYVEVALKKLIPIPFMPPRILTLAPSSLHLTSHLYHSRTPAQQREWNRIIEERKRELAEYDRTHIIGRGTRKVSVGLFELVRGFGRCWTREGFIAVRVTERGMGRVLKLDGEAGWAQDGGRALEKIIKVQSG</sequence>
<evidence type="ECO:0000256" key="1">
    <source>
        <dbReference type="SAM" id="MobiDB-lite"/>
    </source>
</evidence>
<keyword evidence="2" id="KW-1133">Transmembrane helix</keyword>
<proteinExistence type="predicted"/>
<reference evidence="3 4" key="1">
    <citation type="submission" date="2019-06" db="EMBL/GenBank/DDBJ databases">
        <title>Genome Sequence of the Brown Rot Fungal Pathogen Monilinia fructicola.</title>
        <authorList>
            <person name="De Miccolis Angelini R.M."/>
            <person name="Landi L."/>
            <person name="Abate D."/>
            <person name="Pollastro S."/>
            <person name="Romanazzi G."/>
            <person name="Faretra F."/>
        </authorList>
    </citation>
    <scope>NUCLEOTIDE SEQUENCE [LARGE SCALE GENOMIC DNA]</scope>
    <source>
        <strain evidence="3 4">Mfrc123</strain>
    </source>
</reference>
<feature type="region of interest" description="Disordered" evidence="1">
    <location>
        <begin position="99"/>
        <end position="135"/>
    </location>
</feature>
<accession>A0A5M9JKY9</accession>
<name>A0A5M9JKY9_MONFR</name>
<keyword evidence="2" id="KW-0472">Membrane</keyword>